<evidence type="ECO:0000313" key="2">
    <source>
        <dbReference type="Proteomes" id="UP001331515"/>
    </source>
</evidence>
<accession>A0AAN8GWF9</accession>
<evidence type="ECO:0000313" key="1">
    <source>
        <dbReference type="EMBL" id="KAK5893032.1"/>
    </source>
</evidence>
<comment type="caution">
    <text evidence="1">The sequence shown here is derived from an EMBL/GenBank/DDBJ whole genome shotgun (WGS) entry which is preliminary data.</text>
</comment>
<gene>
    <name evidence="1" type="ORF">CgunFtcFv8_005942</name>
</gene>
<protein>
    <submittedName>
        <fullName evidence="1">Uncharacterized protein</fullName>
    </submittedName>
</protein>
<dbReference type="AlphaFoldDB" id="A0AAN8GWF9"/>
<sequence>MGHITFLYSNRGSLPLVLVSLDSSEEVFRRPQLSQPCQRNGDCCVWLQSELGQSQHVQICVSSITCLILIILIILTSPECAASGDQGAQARCLHPSGSGGGPLGSWRGSHHEASSTLTLGKTHMEAWQQHAVHSPQSAALLSQPV</sequence>
<dbReference type="EMBL" id="JAURVH010001535">
    <property type="protein sequence ID" value="KAK5893032.1"/>
    <property type="molecule type" value="Genomic_DNA"/>
</dbReference>
<organism evidence="1 2">
    <name type="scientific">Champsocephalus gunnari</name>
    <name type="common">Mackerel icefish</name>
    <dbReference type="NCBI Taxonomy" id="52237"/>
    <lineage>
        <taxon>Eukaryota</taxon>
        <taxon>Metazoa</taxon>
        <taxon>Chordata</taxon>
        <taxon>Craniata</taxon>
        <taxon>Vertebrata</taxon>
        <taxon>Euteleostomi</taxon>
        <taxon>Actinopterygii</taxon>
        <taxon>Neopterygii</taxon>
        <taxon>Teleostei</taxon>
        <taxon>Neoteleostei</taxon>
        <taxon>Acanthomorphata</taxon>
        <taxon>Eupercaria</taxon>
        <taxon>Perciformes</taxon>
        <taxon>Notothenioidei</taxon>
        <taxon>Channichthyidae</taxon>
        <taxon>Champsocephalus</taxon>
    </lineage>
</organism>
<dbReference type="Proteomes" id="UP001331515">
    <property type="component" value="Unassembled WGS sequence"/>
</dbReference>
<name>A0AAN8GWF9_CHAGU</name>
<proteinExistence type="predicted"/>
<keyword evidence="2" id="KW-1185">Reference proteome</keyword>
<reference evidence="1 2" key="1">
    <citation type="journal article" date="2023" name="Mol. Biol. Evol.">
        <title>Genomics of Secondarily Temperate Adaptation in the Only Non-Antarctic Icefish.</title>
        <authorList>
            <person name="Rivera-Colon A.G."/>
            <person name="Rayamajhi N."/>
            <person name="Minhas B.F."/>
            <person name="Madrigal G."/>
            <person name="Bilyk K.T."/>
            <person name="Yoon V."/>
            <person name="Hune M."/>
            <person name="Gregory S."/>
            <person name="Cheng C.H.C."/>
            <person name="Catchen J.M."/>
        </authorList>
    </citation>
    <scope>NUCLEOTIDE SEQUENCE [LARGE SCALE GENOMIC DNA]</scope>
    <source>
        <tissue evidence="1">White muscle</tissue>
    </source>
</reference>